<keyword evidence="3" id="KW-1185">Reference proteome</keyword>
<dbReference type="EMBL" id="FNOK01000097">
    <property type="protein sequence ID" value="SDZ55129.1"/>
    <property type="molecule type" value="Genomic_DNA"/>
</dbReference>
<evidence type="ECO:0000313" key="2">
    <source>
        <dbReference type="EMBL" id="SDZ55129.1"/>
    </source>
</evidence>
<accession>A0A1H3U0V9</accession>
<dbReference type="AlphaFoldDB" id="A0A1H3U0V9"/>
<organism evidence="2 3">
    <name type="scientific">Saccharopolyspora shandongensis</name>
    <dbReference type="NCBI Taxonomy" id="418495"/>
    <lineage>
        <taxon>Bacteria</taxon>
        <taxon>Bacillati</taxon>
        <taxon>Actinomycetota</taxon>
        <taxon>Actinomycetes</taxon>
        <taxon>Pseudonocardiales</taxon>
        <taxon>Pseudonocardiaceae</taxon>
        <taxon>Saccharopolyspora</taxon>
    </lineage>
</organism>
<protein>
    <submittedName>
        <fullName evidence="2">Uncharacterized protein</fullName>
    </submittedName>
</protein>
<dbReference type="Proteomes" id="UP000199529">
    <property type="component" value="Unassembled WGS sequence"/>
</dbReference>
<sequence>MPRAEFQFTLGESRWPLDFAEITMSETVQLEKLAGRDIPGVTFPRLAALFTEQSALARHAFFWLARVKSGEKLDYDSPVLNVKWSDLVVTYLGGDADKQPQETPDPTKETPRKASRTKTG</sequence>
<feature type="compositionally biased region" description="Basic and acidic residues" evidence="1">
    <location>
        <begin position="95"/>
        <end position="112"/>
    </location>
</feature>
<evidence type="ECO:0000256" key="1">
    <source>
        <dbReference type="SAM" id="MobiDB-lite"/>
    </source>
</evidence>
<reference evidence="3" key="1">
    <citation type="submission" date="2016-10" db="EMBL/GenBank/DDBJ databases">
        <authorList>
            <person name="Varghese N."/>
            <person name="Submissions S."/>
        </authorList>
    </citation>
    <scope>NUCLEOTIDE SEQUENCE [LARGE SCALE GENOMIC DNA]</scope>
    <source>
        <strain evidence="3">CGMCC 4.3530</strain>
    </source>
</reference>
<proteinExistence type="predicted"/>
<evidence type="ECO:0000313" key="3">
    <source>
        <dbReference type="Proteomes" id="UP000199529"/>
    </source>
</evidence>
<feature type="region of interest" description="Disordered" evidence="1">
    <location>
        <begin position="95"/>
        <end position="120"/>
    </location>
</feature>
<dbReference type="STRING" id="418495.SAMN05216215_10972"/>
<gene>
    <name evidence="2" type="ORF">SAMN05216215_10972</name>
</gene>
<name>A0A1H3U0V9_9PSEU</name>